<evidence type="ECO:0000313" key="3">
    <source>
        <dbReference type="EMBL" id="CAF1517651.1"/>
    </source>
</evidence>
<comment type="caution">
    <text evidence="3">The sequence shown here is derived from an EMBL/GenBank/DDBJ whole genome shotgun (WGS) entry which is preliminary data.</text>
</comment>
<evidence type="ECO:0000313" key="4">
    <source>
        <dbReference type="Proteomes" id="UP000663828"/>
    </source>
</evidence>
<proteinExistence type="predicted"/>
<dbReference type="EMBL" id="CAJNOR010004636">
    <property type="protein sequence ID" value="CAF1517651.1"/>
    <property type="molecule type" value="Genomic_DNA"/>
</dbReference>
<keyword evidence="4" id="KW-1185">Reference proteome</keyword>
<evidence type="ECO:0000259" key="2">
    <source>
        <dbReference type="PROSITE" id="PS50948"/>
    </source>
</evidence>
<sequence length="187" mass="18812">MTIADGWKLHCATITCLPYATFTASSILQCQTSCLRQTQCEAISFHHSTSYCQLFNSDINQNSSLEATADTVTMMVIPGTRIPPELMTTSSPSPSSSSPISISSSSSTSTSTSTSTSPSSSTSSSTSTSTSTSTSPSSSTSSSTSTSTSSSTSSSTSTSTSSSTSSSTSTSTSTSSSTSTAALIAGM</sequence>
<organism evidence="3 4">
    <name type="scientific">Adineta ricciae</name>
    <name type="common">Rotifer</name>
    <dbReference type="NCBI Taxonomy" id="249248"/>
    <lineage>
        <taxon>Eukaryota</taxon>
        <taxon>Metazoa</taxon>
        <taxon>Spiralia</taxon>
        <taxon>Gnathifera</taxon>
        <taxon>Rotifera</taxon>
        <taxon>Eurotatoria</taxon>
        <taxon>Bdelloidea</taxon>
        <taxon>Adinetida</taxon>
        <taxon>Adinetidae</taxon>
        <taxon>Adineta</taxon>
    </lineage>
</organism>
<dbReference type="Proteomes" id="UP000663828">
    <property type="component" value="Unassembled WGS sequence"/>
</dbReference>
<dbReference type="Gene3D" id="3.50.4.10">
    <property type="entry name" value="Hepatocyte Growth Factor"/>
    <property type="match status" value="1"/>
</dbReference>
<dbReference type="AlphaFoldDB" id="A0A815U5E9"/>
<evidence type="ECO:0000256" key="1">
    <source>
        <dbReference type="SAM" id="MobiDB-lite"/>
    </source>
</evidence>
<gene>
    <name evidence="3" type="ORF">XAT740_LOCUS40598</name>
</gene>
<dbReference type="Pfam" id="PF00024">
    <property type="entry name" value="PAN_1"/>
    <property type="match status" value="1"/>
</dbReference>
<dbReference type="InterPro" id="IPR003609">
    <property type="entry name" value="Pan_app"/>
</dbReference>
<feature type="compositionally biased region" description="Low complexity" evidence="1">
    <location>
        <begin position="88"/>
        <end position="180"/>
    </location>
</feature>
<protein>
    <recommendedName>
        <fullName evidence="2">Apple domain-containing protein</fullName>
    </recommendedName>
</protein>
<feature type="region of interest" description="Disordered" evidence="1">
    <location>
        <begin position="82"/>
        <end position="187"/>
    </location>
</feature>
<name>A0A815U5E9_ADIRI</name>
<dbReference type="SUPFAM" id="SSF57414">
    <property type="entry name" value="Hairpin loop containing domain-like"/>
    <property type="match status" value="1"/>
</dbReference>
<accession>A0A815U5E9</accession>
<dbReference type="PROSITE" id="PS50948">
    <property type="entry name" value="PAN"/>
    <property type="match status" value="1"/>
</dbReference>
<reference evidence="3" key="1">
    <citation type="submission" date="2021-02" db="EMBL/GenBank/DDBJ databases">
        <authorList>
            <person name="Nowell W R."/>
        </authorList>
    </citation>
    <scope>NUCLEOTIDE SEQUENCE</scope>
</reference>
<feature type="domain" description="Apple" evidence="2">
    <location>
        <begin position="11"/>
        <end position="76"/>
    </location>
</feature>